<name>A0A8J7J832_9RHOB</name>
<evidence type="ECO:0000313" key="3">
    <source>
        <dbReference type="EMBL" id="MBJ6370499.1"/>
    </source>
</evidence>
<evidence type="ECO:0000256" key="1">
    <source>
        <dbReference type="SAM" id="MobiDB-lite"/>
    </source>
</evidence>
<feature type="transmembrane region" description="Helical" evidence="2">
    <location>
        <begin position="176"/>
        <end position="196"/>
    </location>
</feature>
<dbReference type="AlphaFoldDB" id="A0A8J7J832"/>
<evidence type="ECO:0000313" key="4">
    <source>
        <dbReference type="Proteomes" id="UP000619079"/>
    </source>
</evidence>
<feature type="region of interest" description="Disordered" evidence="1">
    <location>
        <begin position="133"/>
        <end position="167"/>
    </location>
</feature>
<accession>A0A8J7J832</accession>
<dbReference type="EMBL" id="JAELVR010000002">
    <property type="protein sequence ID" value="MBJ6370499.1"/>
    <property type="molecule type" value="Genomic_DNA"/>
</dbReference>
<feature type="compositionally biased region" description="Pro residues" evidence="1">
    <location>
        <begin position="148"/>
        <end position="161"/>
    </location>
</feature>
<evidence type="ECO:0000256" key="2">
    <source>
        <dbReference type="SAM" id="Phobius"/>
    </source>
</evidence>
<dbReference type="Proteomes" id="UP000619079">
    <property type="component" value="Unassembled WGS sequence"/>
</dbReference>
<proteinExistence type="predicted"/>
<keyword evidence="4" id="KW-1185">Reference proteome</keyword>
<reference evidence="3" key="1">
    <citation type="submission" date="2020-12" db="EMBL/GenBank/DDBJ databases">
        <title>Sedimentitalea sp. nov., isolated from sand in Incheon.</title>
        <authorList>
            <person name="Kim W."/>
        </authorList>
    </citation>
    <scope>NUCLEOTIDE SEQUENCE</scope>
    <source>
        <strain evidence="3">CAU 1593</strain>
    </source>
</reference>
<sequence>MSLFVHPDPQEPAGGFAFLELPEGTLTEPTATVAVFDAFGERWLATSEMLGDRIEVGDANWQSDRVEFGPYEVHRHDGADWVRIGPEIVNKIEEYAPLRLVVSGHPYDVTWPDTVPPRAGAAVLGSLQTVARKEAPPGPERLVGKAPPVEPPQAPPEPESAPVPEEAAVQSRKGSVLLPLALLLVALAAGIAWYFWPESGDQGQAPPPPVPESDPCSFANLSALSGGFPVTAEALRDCGTAVGPDTALRLVEDAAARNDGAALLLFGTLYDGETLDARIEDVIGLTFEDDPAKAVEYYDRALRAGAAEAAGPKAATCTRLARSDATLAKGAHDDFCVE</sequence>
<dbReference type="RefSeq" id="WP_199023286.1">
    <property type="nucleotide sequence ID" value="NZ_JAELVR010000002.1"/>
</dbReference>
<protein>
    <submittedName>
        <fullName evidence="3">Uncharacterized protein</fullName>
    </submittedName>
</protein>
<keyword evidence="2" id="KW-0812">Transmembrane</keyword>
<organism evidence="3 4">
    <name type="scientific">Sedimentitalea arenosa</name>
    <dbReference type="NCBI Taxonomy" id="2798803"/>
    <lineage>
        <taxon>Bacteria</taxon>
        <taxon>Pseudomonadati</taxon>
        <taxon>Pseudomonadota</taxon>
        <taxon>Alphaproteobacteria</taxon>
        <taxon>Rhodobacterales</taxon>
        <taxon>Paracoccaceae</taxon>
        <taxon>Sedimentitalea</taxon>
    </lineage>
</organism>
<comment type="caution">
    <text evidence="3">The sequence shown here is derived from an EMBL/GenBank/DDBJ whole genome shotgun (WGS) entry which is preliminary data.</text>
</comment>
<keyword evidence="2" id="KW-0472">Membrane</keyword>
<keyword evidence="2" id="KW-1133">Transmembrane helix</keyword>
<gene>
    <name evidence="3" type="ORF">JF290_03070</name>
</gene>